<comment type="caution">
    <text evidence="3">The sequence shown here is derived from an EMBL/GenBank/DDBJ whole genome shotgun (WGS) entry which is preliminary data.</text>
</comment>
<dbReference type="InterPro" id="IPR025398">
    <property type="entry name" value="DUF4371"/>
</dbReference>
<feature type="region of interest" description="Disordered" evidence="1">
    <location>
        <begin position="41"/>
        <end position="86"/>
    </location>
</feature>
<organism evidence="3 4">
    <name type="scientific">Macrosiphum euphorbiae</name>
    <name type="common">potato aphid</name>
    <dbReference type="NCBI Taxonomy" id="13131"/>
    <lineage>
        <taxon>Eukaryota</taxon>
        <taxon>Metazoa</taxon>
        <taxon>Ecdysozoa</taxon>
        <taxon>Arthropoda</taxon>
        <taxon>Hexapoda</taxon>
        <taxon>Insecta</taxon>
        <taxon>Pterygota</taxon>
        <taxon>Neoptera</taxon>
        <taxon>Paraneoptera</taxon>
        <taxon>Hemiptera</taxon>
        <taxon>Sternorrhyncha</taxon>
        <taxon>Aphidomorpha</taxon>
        <taxon>Aphidoidea</taxon>
        <taxon>Aphididae</taxon>
        <taxon>Macrosiphini</taxon>
        <taxon>Macrosiphum</taxon>
    </lineage>
</organism>
<dbReference type="InterPro" id="IPR012337">
    <property type="entry name" value="RNaseH-like_sf"/>
</dbReference>
<dbReference type="InterPro" id="IPR006580">
    <property type="entry name" value="Znf_TTF"/>
</dbReference>
<name>A0AAV0WXA1_9HEMI</name>
<dbReference type="PANTHER" id="PTHR45749">
    <property type="match status" value="1"/>
</dbReference>
<reference evidence="3 4" key="1">
    <citation type="submission" date="2023-01" db="EMBL/GenBank/DDBJ databases">
        <authorList>
            <person name="Whitehead M."/>
        </authorList>
    </citation>
    <scope>NUCLEOTIDE SEQUENCE [LARGE SCALE GENOMIC DNA]</scope>
</reference>
<dbReference type="SMART" id="SM00597">
    <property type="entry name" value="ZnF_TTF"/>
    <property type="match status" value="1"/>
</dbReference>
<gene>
    <name evidence="3" type="ORF">MEUPH1_LOCUS15630</name>
</gene>
<protein>
    <recommendedName>
        <fullName evidence="2">TTF-type domain-containing protein</fullName>
    </recommendedName>
</protein>
<keyword evidence="4" id="KW-1185">Reference proteome</keyword>
<dbReference type="EMBL" id="CARXXK010000003">
    <property type="protein sequence ID" value="CAI6360313.1"/>
    <property type="molecule type" value="Genomic_DNA"/>
</dbReference>
<dbReference type="AlphaFoldDB" id="A0AAV0WXA1"/>
<sequence>MADDIKKRKRLSGSQYLKKRLAREKDLVKQKGSLLKFCQQNSQANVINDNDTDDSEENSGNKNIEDLSMGEVDNKKKEHDNESKEEINITEKNSANLNIKDIHDISSRKADFDSENENKKEIAISIISEENIENKKSCNYDEKYTNFKSLDFDDPNKWPSIDDKLRLYLIECGPRQINMETFPINTSGRSFSSFHYFRRLPNGECIKRSWIIYSKSSDSVFCFCCKLFNIGVVSLTTNGNNDWKNISNILNRHETSNSHKKAYQNWKELETRCKRGKTINNINEANLKIETEHWKNVLKRIIELIKTLSSQNLAFRGKSDKLNTSNNGNFLKFIEFLSKFDPVMKEHIRRISSQEIHCHYLGKDIQNEIIQLLTNKIRSRIITALKNAKYYSIILDCTPDINHTEQMTVIVRFVSTTENETTSKIEHVSINEHFIGFIELYNTTGLNMTEVILQKLRELDISLDDMRGQGYDNGANMRGYKSGVQARIRNLNSRAFYVPCNAHSLNLVLNDSANCCLDAVLFFDIIQEMYTFFSASTQRWDVFRKYVKNLTVKPLSATRWSSRIDAIRPIRFQTAEIYDALEEISEDTSLTSVTSVRSRSEAKGIAEKLISFKFLCSLVIWYDLLCEINVTSKLLQSISLNIIESINQINNTKIFLQKYRSDENFEKILTQASYLANELGVQDSFSLNQFRTRRRKTHFDYESRDTPITDPKQNFKINFFHQILDNMLQSINDRFIQLEDHSKLFSFLYNISNVNNYEHLMKCCKDLQLALSSNDGLNSDINSVELCEEINTLQKHLQNENDPKAILQFICENKLIELFPNVYVALRILLTLPVTAASAERSFSKLKIVKNYLRSQISQDRLVGLATISIENQIANDLDIDDLVKDFASAKARKIHF</sequence>
<evidence type="ECO:0000313" key="3">
    <source>
        <dbReference type="EMBL" id="CAI6360313.1"/>
    </source>
</evidence>
<dbReference type="PANTHER" id="PTHR45749:SF35">
    <property type="entry name" value="AC-LIKE TRANSPOSASE-RELATED"/>
    <property type="match status" value="1"/>
</dbReference>
<dbReference type="InterPro" id="IPR008906">
    <property type="entry name" value="HATC_C_dom"/>
</dbReference>
<accession>A0AAV0WXA1</accession>
<evidence type="ECO:0000256" key="1">
    <source>
        <dbReference type="SAM" id="MobiDB-lite"/>
    </source>
</evidence>
<evidence type="ECO:0000259" key="2">
    <source>
        <dbReference type="SMART" id="SM00597"/>
    </source>
</evidence>
<dbReference type="GO" id="GO:0046983">
    <property type="term" value="F:protein dimerization activity"/>
    <property type="evidence" value="ECO:0007669"/>
    <property type="project" value="InterPro"/>
</dbReference>
<dbReference type="Proteomes" id="UP001160148">
    <property type="component" value="Unassembled WGS sequence"/>
</dbReference>
<dbReference type="Pfam" id="PF14291">
    <property type="entry name" value="DUF4371"/>
    <property type="match status" value="1"/>
</dbReference>
<feature type="domain" description="TTF-type" evidence="2">
    <location>
        <begin position="195"/>
        <end position="278"/>
    </location>
</feature>
<dbReference type="SUPFAM" id="SSF53098">
    <property type="entry name" value="Ribonuclease H-like"/>
    <property type="match status" value="1"/>
</dbReference>
<evidence type="ECO:0000313" key="4">
    <source>
        <dbReference type="Proteomes" id="UP001160148"/>
    </source>
</evidence>
<dbReference type="Pfam" id="PF05699">
    <property type="entry name" value="Dimer_Tnp_hAT"/>
    <property type="match status" value="1"/>
</dbReference>
<proteinExistence type="predicted"/>
<feature type="compositionally biased region" description="Basic and acidic residues" evidence="1">
    <location>
        <begin position="72"/>
        <end position="86"/>
    </location>
</feature>